<dbReference type="SMART" id="SM01133">
    <property type="entry name" value="DeoC"/>
    <property type="match status" value="1"/>
</dbReference>
<keyword evidence="2 7" id="KW-0963">Cytoplasm</keyword>
<dbReference type="Gene3D" id="3.20.20.70">
    <property type="entry name" value="Aldolase class I"/>
    <property type="match status" value="1"/>
</dbReference>
<dbReference type="InterPro" id="IPR013785">
    <property type="entry name" value="Aldolase_TIM"/>
</dbReference>
<evidence type="ECO:0000313" key="8">
    <source>
        <dbReference type="EMBL" id="RTX75242.1"/>
    </source>
</evidence>
<feature type="active site" description="Proton donor/acceptor" evidence="7">
    <location>
        <position position="95"/>
    </location>
</feature>
<dbReference type="Pfam" id="PF01791">
    <property type="entry name" value="DeoC"/>
    <property type="match status" value="1"/>
</dbReference>
<dbReference type="InterPro" id="IPR011343">
    <property type="entry name" value="DeoC"/>
</dbReference>
<dbReference type="AlphaFoldDB" id="A0AAJ4VJ17"/>
<evidence type="ECO:0000256" key="6">
    <source>
        <dbReference type="ARBA" id="ARBA00056337"/>
    </source>
</evidence>
<keyword evidence="3 7" id="KW-0456">Lyase</keyword>
<comment type="function">
    <text evidence="6 7">Catalyzes a reversible aldol reaction between acetaldehyde and D-glyceraldehyde 3-phosphate to generate 2-deoxy-D-ribose 5-phosphate.</text>
</comment>
<dbReference type="NCBIfam" id="TIGR00126">
    <property type="entry name" value="deoC"/>
    <property type="match status" value="1"/>
</dbReference>
<comment type="pathway">
    <text evidence="7">Carbohydrate degradation; 2-deoxy-D-ribose 1-phosphate degradation; D-glyceraldehyde 3-phosphate and acetaldehyde from 2-deoxy-alpha-D-ribose 1-phosphate: step 2/2.</text>
</comment>
<dbReference type="GO" id="GO:0016052">
    <property type="term" value="P:carbohydrate catabolic process"/>
    <property type="evidence" value="ECO:0007669"/>
    <property type="project" value="TreeGrafter"/>
</dbReference>
<evidence type="ECO:0000256" key="2">
    <source>
        <dbReference type="ARBA" id="ARBA00022490"/>
    </source>
</evidence>
<dbReference type="SUPFAM" id="SSF51569">
    <property type="entry name" value="Aldolase"/>
    <property type="match status" value="1"/>
</dbReference>
<dbReference type="GO" id="GO:0004139">
    <property type="term" value="F:deoxyribose-phosphate aldolase activity"/>
    <property type="evidence" value="ECO:0007669"/>
    <property type="project" value="UniProtKB-UniRule"/>
</dbReference>
<evidence type="ECO:0000313" key="9">
    <source>
        <dbReference type="Proteomes" id="UP000274792"/>
    </source>
</evidence>
<dbReference type="PIRSF" id="PIRSF001357">
    <property type="entry name" value="DeoC"/>
    <property type="match status" value="1"/>
</dbReference>
<dbReference type="CDD" id="cd00959">
    <property type="entry name" value="DeoC"/>
    <property type="match status" value="1"/>
</dbReference>
<evidence type="ECO:0000256" key="3">
    <source>
        <dbReference type="ARBA" id="ARBA00023239"/>
    </source>
</evidence>
<dbReference type="RefSeq" id="WP_126476435.1">
    <property type="nucleotide sequence ID" value="NZ_RXWV01000006.1"/>
</dbReference>
<comment type="similarity">
    <text evidence="1 7">Belongs to the DeoC/FbaB aldolase family. DeoC type 1 subfamily.</text>
</comment>
<dbReference type="PANTHER" id="PTHR10889:SF1">
    <property type="entry name" value="DEOXYRIBOSE-PHOSPHATE ALDOLASE"/>
    <property type="match status" value="1"/>
</dbReference>
<evidence type="ECO:0000256" key="1">
    <source>
        <dbReference type="ARBA" id="ARBA00010936"/>
    </source>
</evidence>
<keyword evidence="4 7" id="KW-0704">Schiff base</keyword>
<dbReference type="GO" id="GO:0005737">
    <property type="term" value="C:cytoplasm"/>
    <property type="evidence" value="ECO:0007669"/>
    <property type="project" value="UniProtKB-SubCell"/>
</dbReference>
<comment type="subcellular location">
    <subcellularLocation>
        <location evidence="7">Cytoplasm</location>
    </subcellularLocation>
</comment>
<dbReference type="FunFam" id="3.20.20.70:FF:000044">
    <property type="entry name" value="Deoxyribose-phosphate aldolase"/>
    <property type="match status" value="1"/>
</dbReference>
<dbReference type="GO" id="GO:0006018">
    <property type="term" value="P:2-deoxyribose 1-phosphate catabolic process"/>
    <property type="evidence" value="ECO:0007669"/>
    <property type="project" value="UniProtKB-UniRule"/>
</dbReference>
<organism evidence="8 9">
    <name type="scientific">Mammaliicoccus sciuri</name>
    <name type="common">Staphylococcus sciuri</name>
    <dbReference type="NCBI Taxonomy" id="1296"/>
    <lineage>
        <taxon>Bacteria</taxon>
        <taxon>Bacillati</taxon>
        <taxon>Bacillota</taxon>
        <taxon>Bacilli</taxon>
        <taxon>Bacillales</taxon>
        <taxon>Staphylococcaceae</taxon>
        <taxon>Mammaliicoccus</taxon>
    </lineage>
</organism>
<dbReference type="InterPro" id="IPR028581">
    <property type="entry name" value="DeoC_typeI"/>
</dbReference>
<evidence type="ECO:0000256" key="4">
    <source>
        <dbReference type="ARBA" id="ARBA00023270"/>
    </source>
</evidence>
<comment type="catalytic activity">
    <reaction evidence="5 7">
        <text>2-deoxy-D-ribose 5-phosphate = D-glyceraldehyde 3-phosphate + acetaldehyde</text>
        <dbReference type="Rhea" id="RHEA:12821"/>
        <dbReference type="ChEBI" id="CHEBI:15343"/>
        <dbReference type="ChEBI" id="CHEBI:59776"/>
        <dbReference type="ChEBI" id="CHEBI:62877"/>
        <dbReference type="EC" id="4.1.2.4"/>
    </reaction>
</comment>
<evidence type="ECO:0000256" key="5">
    <source>
        <dbReference type="ARBA" id="ARBA00048791"/>
    </source>
</evidence>
<feature type="active site" description="Proton donor/acceptor" evidence="7">
    <location>
        <position position="188"/>
    </location>
</feature>
<dbReference type="PANTHER" id="PTHR10889">
    <property type="entry name" value="DEOXYRIBOSE-PHOSPHATE ALDOLASE"/>
    <property type="match status" value="1"/>
</dbReference>
<dbReference type="InterPro" id="IPR002915">
    <property type="entry name" value="DeoC/FbaB/LacD_aldolase"/>
</dbReference>
<comment type="caution">
    <text evidence="8">The sequence shown here is derived from an EMBL/GenBank/DDBJ whole genome shotgun (WGS) entry which is preliminary data.</text>
</comment>
<gene>
    <name evidence="7 8" type="primary">deoC</name>
    <name evidence="8" type="ORF">CD117_01015</name>
</gene>
<reference evidence="8 9" key="1">
    <citation type="submission" date="2018-10" db="EMBL/GenBank/DDBJ databases">
        <title>A collection Staphylococci species genome sequencing.</title>
        <authorList>
            <person name="Cole K."/>
        </authorList>
    </citation>
    <scope>NUCLEOTIDE SEQUENCE [LARGE SCALE GENOMIC DNA]</scope>
    <source>
        <strain evidence="9">NCTC 12218</strain>
    </source>
</reference>
<dbReference type="Proteomes" id="UP000274792">
    <property type="component" value="Unassembled WGS sequence"/>
</dbReference>
<evidence type="ECO:0000256" key="7">
    <source>
        <dbReference type="HAMAP-Rule" id="MF_00114"/>
    </source>
</evidence>
<sequence length="237" mass="25996">MKSYTIDDICRMIDHTNLHANASPEDIKQLCEEAKKYHFKMVAVNQVQSKLCAEILAGTDIGIGAAIAFPLGQTSIESKKFETQDAIHNGATEIDYVINVTELKNGNLDYIKEEMSSIVEICKAHNVTSKVIFENAYLTKDEIRTLSLIAKDVKPDFIKTSTGFATSGATVEDVKLMYETVEGEVKVKAAGGIRDADTFINMIKNGAERIGASSGINIIKALEERLTESDQKTIEIG</sequence>
<dbReference type="EC" id="4.1.2.4" evidence="7"/>
<dbReference type="GO" id="GO:0009264">
    <property type="term" value="P:deoxyribonucleotide catabolic process"/>
    <property type="evidence" value="ECO:0007669"/>
    <property type="project" value="UniProtKB-UniRule"/>
</dbReference>
<name>A0AAJ4VJ17_MAMSC</name>
<protein>
    <recommendedName>
        <fullName evidence="7">Deoxyribose-phosphate aldolase</fullName>
        <shortName evidence="7">DERA</shortName>
        <ecNumber evidence="7">4.1.2.4</ecNumber>
    </recommendedName>
    <alternativeName>
        <fullName evidence="7">2-deoxy-D-ribose 5-phosphate aldolase</fullName>
    </alternativeName>
    <alternativeName>
        <fullName evidence="7">Phosphodeoxyriboaldolase</fullName>
        <shortName evidence="7">Deoxyriboaldolase</shortName>
    </alternativeName>
</protein>
<accession>A0AAJ4VJ17</accession>
<proteinExistence type="inferred from homology"/>
<dbReference type="EMBL" id="RXWV01000006">
    <property type="protein sequence ID" value="RTX75242.1"/>
    <property type="molecule type" value="Genomic_DNA"/>
</dbReference>
<dbReference type="HAMAP" id="MF_00114">
    <property type="entry name" value="DeoC_type1"/>
    <property type="match status" value="1"/>
</dbReference>
<feature type="active site" description="Schiff-base intermediate with acetaldehyde" evidence="7">
    <location>
        <position position="159"/>
    </location>
</feature>